<dbReference type="InterPro" id="IPR041118">
    <property type="entry name" value="Rx_N"/>
</dbReference>
<reference evidence="12 13" key="1">
    <citation type="submission" date="2024-12" db="EMBL/GenBank/DDBJ databases">
        <title>The unique morphological basis and parallel evolutionary history of personate flowers in Penstemon.</title>
        <authorList>
            <person name="Depatie T.H."/>
            <person name="Wessinger C.A."/>
        </authorList>
    </citation>
    <scope>NUCLEOTIDE SEQUENCE [LARGE SCALE GENOMIC DNA]</scope>
    <source>
        <strain evidence="12">WTNN_2</strain>
        <tissue evidence="12">Leaf</tissue>
    </source>
</reference>
<dbReference type="Gene3D" id="3.40.50.300">
    <property type="entry name" value="P-loop containing nucleotide triphosphate hydrolases"/>
    <property type="match status" value="1"/>
</dbReference>
<feature type="domain" description="Disease resistance N-terminal" evidence="9">
    <location>
        <begin position="43"/>
        <end position="128"/>
    </location>
</feature>
<dbReference type="InterPro" id="IPR002182">
    <property type="entry name" value="NB-ARC"/>
</dbReference>
<evidence type="ECO:0000259" key="9">
    <source>
        <dbReference type="Pfam" id="PF18052"/>
    </source>
</evidence>
<dbReference type="CDD" id="cd14798">
    <property type="entry name" value="RX-CC_like"/>
    <property type="match status" value="1"/>
</dbReference>
<feature type="domain" description="R13L1/DRL21-like LRR repeat region" evidence="11">
    <location>
        <begin position="700"/>
        <end position="825"/>
    </location>
</feature>
<dbReference type="Pfam" id="PF18052">
    <property type="entry name" value="Rx_N"/>
    <property type="match status" value="1"/>
</dbReference>
<feature type="coiled-coil region" evidence="7">
    <location>
        <begin position="68"/>
        <end position="119"/>
    </location>
</feature>
<name>A0ABD3U6F8_9LAMI</name>
<feature type="domain" description="R13L1/DRL21-like LRR repeat region" evidence="11">
    <location>
        <begin position="1032"/>
        <end position="1096"/>
    </location>
</feature>
<dbReference type="Pfam" id="PF23559">
    <property type="entry name" value="WHD_DRP"/>
    <property type="match status" value="1"/>
</dbReference>
<dbReference type="SUPFAM" id="SSF52058">
    <property type="entry name" value="L domain-like"/>
    <property type="match status" value="2"/>
</dbReference>
<sequence length="1137" mass="128742">MIYFQSIVPCGSLSCGKKMMKTLAPLTCFAVLSSKDALVYALVKTVLGSLNSAAVQEIGLAWGLKNELNSLESILDTVQLVLQDAESKQRKNEALQNWLRKLKNAAYDAENLLDQIATEGLRRRVASERGKLITDKLNSFVSMRNPLVCHFKIAHKVKNIRERLDAIAEERLKFHLREGIIMDHQVASAVEDRQTSSLVNEFEIYGRHEEKEIIVENLLDNMNVENDLFVYALCGMGGLGKTTLAQLVYNDERVDKHFEIRIWVCVSDDFSIHRLIRAIIESTGGGGFNISELDTLHRLLQESSMLWDGLREALRCGSKGSVVMVTTRIEKVALMMAAISINLRFLSDDDSWLLFRRRAFATGEEDESLKEIGKGIVKKCGGVPLAVKALGSLMRYKSSESEWLAIKESDIWHLSDDENDILPALRLSYDNLPLQMRQCFSYCCIFPKDYVMEEYHLIQLWMANGFIPSEGQTDLRLTGHLIFKELVWRSFFQDVQKNSKFNVVCKMHDLVHDLAVSVMRHETYIVELGKVLKFPKTLHHLYFCLTPWDEYEGKLKLPINKSLRSLVDHGGALTAPVEGFSSFLSKQRYLRVLDLKYSIIEKLPNYIYKMEHHRFLTLGCLNLKYLPESLTCLHNLQTLKLTNSHHLLELPKGLKYMKNLCFVDMSHCNSLVCTPPGLGELPCLQGLSVFIVGQDSAHQIGQLKDLNLGGDLTIKGLEHIRNSESAKSANLMTKMNLTSLGLYWTKGIKHDSAEHFEEVLEGLQPNQNLEKIHIKLYQGSRFPNWMSTLFINNLKEIRLEECERCVYLPPLGKLPSLARLFISGMKHIKSLNAEESSFPALTELYISRMPNLEEWTMPDSSAECPMLTGIPFLPTIKELHISSNNNASFLSSTMFLTSLTSLILCNMSEIDILPGGVFQNHKALESLQICLSSIRTLSVDNLYALKSLHLCGCSNLEVIPEGLNSVESLSIMSCDRLLSFPATILQGSSSLRSLSIQNCKKLINPLSGPLERSPTLQDLLINGCPEMKYIPKSMQQLSGLRELCIWHCEGLCSLPNWLGSLQSLSRLKIRYCKNLKSLPDGLRSLKSLRVLEIEGCPILLKRCKKSKGKDWPKISHIPKIYIDRKVRLYYRVFGSLV</sequence>
<comment type="caution">
    <text evidence="12">The sequence shown here is derived from an EMBL/GenBank/DDBJ whole genome shotgun (WGS) entry which is preliminary data.</text>
</comment>
<keyword evidence="5" id="KW-0611">Plant defense</keyword>
<dbReference type="InterPro" id="IPR042197">
    <property type="entry name" value="Apaf_helical"/>
</dbReference>
<comment type="similarity">
    <text evidence="1">Belongs to the disease resistance NB-LRR family.</text>
</comment>
<feature type="domain" description="NB-ARC" evidence="8">
    <location>
        <begin position="212"/>
        <end position="361"/>
    </location>
</feature>
<dbReference type="Gene3D" id="1.20.5.4130">
    <property type="match status" value="1"/>
</dbReference>
<gene>
    <name evidence="12" type="ORF">ACJIZ3_002313</name>
</gene>
<feature type="domain" description="Disease resistance protein winged helix" evidence="10">
    <location>
        <begin position="445"/>
        <end position="515"/>
    </location>
</feature>
<evidence type="ECO:0000256" key="4">
    <source>
        <dbReference type="ARBA" id="ARBA00022741"/>
    </source>
</evidence>
<dbReference type="GO" id="GO:0005524">
    <property type="term" value="F:ATP binding"/>
    <property type="evidence" value="ECO:0007669"/>
    <property type="project" value="UniProtKB-KW"/>
</dbReference>
<dbReference type="EMBL" id="JBJXBP010000002">
    <property type="protein sequence ID" value="KAL3844910.1"/>
    <property type="molecule type" value="Genomic_DNA"/>
</dbReference>
<keyword evidence="7" id="KW-0175">Coiled coil</keyword>
<evidence type="ECO:0000313" key="12">
    <source>
        <dbReference type="EMBL" id="KAL3844910.1"/>
    </source>
</evidence>
<dbReference type="Pfam" id="PF00931">
    <property type="entry name" value="NB-ARC"/>
    <property type="match status" value="1"/>
</dbReference>
<evidence type="ECO:0000256" key="7">
    <source>
        <dbReference type="SAM" id="Coils"/>
    </source>
</evidence>
<dbReference type="PANTHER" id="PTHR36766:SF47">
    <property type="entry name" value="NB-ARC DOMAIN-CONTAINING PROTEIN"/>
    <property type="match status" value="1"/>
</dbReference>
<dbReference type="GO" id="GO:0006952">
    <property type="term" value="P:defense response"/>
    <property type="evidence" value="ECO:0007669"/>
    <property type="project" value="UniProtKB-KW"/>
</dbReference>
<dbReference type="InterPro" id="IPR027417">
    <property type="entry name" value="P-loop_NTPase"/>
</dbReference>
<dbReference type="Proteomes" id="UP001634393">
    <property type="component" value="Unassembled WGS sequence"/>
</dbReference>
<accession>A0ABD3U6F8</accession>
<dbReference type="InterPro" id="IPR038005">
    <property type="entry name" value="RX-like_CC"/>
</dbReference>
<dbReference type="InterPro" id="IPR056789">
    <property type="entry name" value="LRR_R13L1-DRL21"/>
</dbReference>
<dbReference type="SUPFAM" id="SSF52540">
    <property type="entry name" value="P-loop containing nucleoside triphosphate hydrolases"/>
    <property type="match status" value="1"/>
</dbReference>
<protein>
    <submittedName>
        <fullName evidence="12">Uncharacterized protein</fullName>
    </submittedName>
</protein>
<dbReference type="Gene3D" id="3.80.10.10">
    <property type="entry name" value="Ribonuclease Inhibitor"/>
    <property type="match status" value="3"/>
</dbReference>
<dbReference type="FunFam" id="1.10.10.10:FF:000322">
    <property type="entry name" value="Probable disease resistance protein At1g63360"/>
    <property type="match status" value="1"/>
</dbReference>
<evidence type="ECO:0000256" key="2">
    <source>
        <dbReference type="ARBA" id="ARBA00022614"/>
    </source>
</evidence>
<evidence type="ECO:0000259" key="10">
    <source>
        <dbReference type="Pfam" id="PF23559"/>
    </source>
</evidence>
<evidence type="ECO:0000256" key="3">
    <source>
        <dbReference type="ARBA" id="ARBA00022737"/>
    </source>
</evidence>
<dbReference type="InterPro" id="IPR036388">
    <property type="entry name" value="WH-like_DNA-bd_sf"/>
</dbReference>
<proteinExistence type="inferred from homology"/>
<dbReference type="Gene3D" id="1.10.8.430">
    <property type="entry name" value="Helical domain of apoptotic protease-activating factors"/>
    <property type="match status" value="1"/>
</dbReference>
<dbReference type="PRINTS" id="PR00364">
    <property type="entry name" value="DISEASERSIST"/>
</dbReference>
<organism evidence="12 13">
    <name type="scientific">Penstemon smallii</name>
    <dbReference type="NCBI Taxonomy" id="265156"/>
    <lineage>
        <taxon>Eukaryota</taxon>
        <taxon>Viridiplantae</taxon>
        <taxon>Streptophyta</taxon>
        <taxon>Embryophyta</taxon>
        <taxon>Tracheophyta</taxon>
        <taxon>Spermatophyta</taxon>
        <taxon>Magnoliopsida</taxon>
        <taxon>eudicotyledons</taxon>
        <taxon>Gunneridae</taxon>
        <taxon>Pentapetalae</taxon>
        <taxon>asterids</taxon>
        <taxon>lamiids</taxon>
        <taxon>Lamiales</taxon>
        <taxon>Plantaginaceae</taxon>
        <taxon>Cheloneae</taxon>
        <taxon>Penstemon</taxon>
    </lineage>
</organism>
<dbReference type="InterPro" id="IPR058922">
    <property type="entry name" value="WHD_DRP"/>
</dbReference>
<keyword evidence="4" id="KW-0547">Nucleotide-binding</keyword>
<dbReference type="InterPro" id="IPR032675">
    <property type="entry name" value="LRR_dom_sf"/>
</dbReference>
<evidence type="ECO:0000256" key="5">
    <source>
        <dbReference type="ARBA" id="ARBA00022821"/>
    </source>
</evidence>
<keyword evidence="3" id="KW-0677">Repeat</keyword>
<evidence type="ECO:0000313" key="13">
    <source>
        <dbReference type="Proteomes" id="UP001634393"/>
    </source>
</evidence>
<evidence type="ECO:0000259" key="8">
    <source>
        <dbReference type="Pfam" id="PF00931"/>
    </source>
</evidence>
<dbReference type="PANTHER" id="PTHR36766">
    <property type="entry name" value="PLANT BROAD-SPECTRUM MILDEW RESISTANCE PROTEIN RPW8"/>
    <property type="match status" value="1"/>
</dbReference>
<keyword evidence="2" id="KW-0433">Leucine-rich repeat</keyword>
<evidence type="ECO:0000259" key="11">
    <source>
        <dbReference type="Pfam" id="PF25019"/>
    </source>
</evidence>
<dbReference type="Gene3D" id="1.10.10.10">
    <property type="entry name" value="Winged helix-like DNA-binding domain superfamily/Winged helix DNA-binding domain"/>
    <property type="match status" value="1"/>
</dbReference>
<evidence type="ECO:0000256" key="1">
    <source>
        <dbReference type="ARBA" id="ARBA00008894"/>
    </source>
</evidence>
<dbReference type="AlphaFoldDB" id="A0ABD3U6F8"/>
<dbReference type="Pfam" id="PF25019">
    <property type="entry name" value="LRR_R13L1-DRL21"/>
    <property type="match status" value="2"/>
</dbReference>
<dbReference type="GO" id="GO:0051707">
    <property type="term" value="P:response to other organism"/>
    <property type="evidence" value="ECO:0007669"/>
    <property type="project" value="UniProtKB-ARBA"/>
</dbReference>
<keyword evidence="6" id="KW-0067">ATP-binding</keyword>
<evidence type="ECO:0000256" key="6">
    <source>
        <dbReference type="ARBA" id="ARBA00022840"/>
    </source>
</evidence>
<keyword evidence="13" id="KW-1185">Reference proteome</keyword>